<feature type="non-terminal residue" evidence="3">
    <location>
        <position position="482"/>
    </location>
</feature>
<dbReference type="SUPFAM" id="SSF53474">
    <property type="entry name" value="alpha/beta-Hydrolases"/>
    <property type="match status" value="1"/>
</dbReference>
<evidence type="ECO:0000313" key="4">
    <source>
        <dbReference type="Proteomes" id="UP001497522"/>
    </source>
</evidence>
<evidence type="ECO:0000259" key="2">
    <source>
        <dbReference type="Pfam" id="PF01764"/>
    </source>
</evidence>
<dbReference type="CDD" id="cd00519">
    <property type="entry name" value="Lipase_3"/>
    <property type="match status" value="1"/>
</dbReference>
<keyword evidence="1" id="KW-0812">Transmembrane</keyword>
<organism evidence="3 4">
    <name type="scientific">Sphagnum jensenii</name>
    <dbReference type="NCBI Taxonomy" id="128206"/>
    <lineage>
        <taxon>Eukaryota</taxon>
        <taxon>Viridiplantae</taxon>
        <taxon>Streptophyta</taxon>
        <taxon>Embryophyta</taxon>
        <taxon>Bryophyta</taxon>
        <taxon>Sphagnophytina</taxon>
        <taxon>Sphagnopsida</taxon>
        <taxon>Sphagnales</taxon>
        <taxon>Sphagnaceae</taxon>
        <taxon>Sphagnum</taxon>
    </lineage>
</organism>
<keyword evidence="1" id="KW-0472">Membrane</keyword>
<dbReference type="InterPro" id="IPR044819">
    <property type="entry name" value="OBL-like"/>
</dbReference>
<evidence type="ECO:0000256" key="1">
    <source>
        <dbReference type="SAM" id="Phobius"/>
    </source>
</evidence>
<gene>
    <name evidence="3" type="ORF">CSSPJE1EN2_LOCUS9581</name>
</gene>
<dbReference type="Gene3D" id="3.40.50.1820">
    <property type="entry name" value="alpha/beta hydrolase"/>
    <property type="match status" value="1"/>
</dbReference>
<feature type="domain" description="Fungal lipase-type" evidence="2">
    <location>
        <begin position="211"/>
        <end position="369"/>
    </location>
</feature>
<dbReference type="EMBL" id="OZ023717">
    <property type="protein sequence ID" value="CAK9866586.1"/>
    <property type="molecule type" value="Genomic_DNA"/>
</dbReference>
<keyword evidence="1" id="KW-1133">Transmembrane helix</keyword>
<name>A0ABP1AVP3_9BRYO</name>
<dbReference type="PANTHER" id="PTHR46086:SF3">
    <property type="entry name" value="TRIACYLGLYCEROL LIPASE OBL1"/>
    <property type="match status" value="1"/>
</dbReference>
<protein>
    <recommendedName>
        <fullName evidence="2">Fungal lipase-type domain-containing protein</fullName>
    </recommendedName>
</protein>
<proteinExistence type="predicted"/>
<sequence length="482" mass="55582">MKGDERFKFSHLHLRLEQVKTIPHFLGKFESIIESEKFEIALKPKCIHKLSLLLINLLSCSHCVVAFVGSVVECTLNFLALNGSLWTRPWRIFHFNELVFPKEGKSNYHTLIWQLDPRIKLYTDTSASAKAHSTKTDTDCFPVKGTRSRRTLDVTIMASKLVYENREVVQEVVEKDWKMHFLGFYTCSNGYYKSRSTEVFIFADQDFNAIFIAWRGTEPFNTSDWSTDIDFSWAKFQDGMAVHLGFLEALGLCRHIPPTSGLSKQIRKKEKLAYDYITKRVANLLYEYPQAQLFVTGHSLGGALAALYGVMLYYNKETEITNNLAGIYTFGQPRVGNKKFADYAQSKLGCRYKRVVYCNDIVPRVPFDNKWFQFKHFGKCYYYDNWYNGWILPEEPKRNFFGSNCITLCITAVCELIHCIFILPCRYGPEYKESVVSFLARLAGIIVPELVAHSPRNYVNAVRLGPCPLSQGTQKNLFQTLR</sequence>
<feature type="transmembrane region" description="Helical" evidence="1">
    <location>
        <begin position="50"/>
        <end position="72"/>
    </location>
</feature>
<dbReference type="Proteomes" id="UP001497522">
    <property type="component" value="Chromosome 16"/>
</dbReference>
<dbReference type="InterPro" id="IPR002921">
    <property type="entry name" value="Fungal_lipase-type"/>
</dbReference>
<keyword evidence="4" id="KW-1185">Reference proteome</keyword>
<reference evidence="3" key="1">
    <citation type="submission" date="2024-03" db="EMBL/GenBank/DDBJ databases">
        <authorList>
            <consortium name="ELIXIR-Norway"/>
            <consortium name="Elixir Norway"/>
        </authorList>
    </citation>
    <scope>NUCLEOTIDE SEQUENCE</scope>
</reference>
<accession>A0ABP1AVP3</accession>
<dbReference type="Pfam" id="PF01764">
    <property type="entry name" value="Lipase_3"/>
    <property type="match status" value="1"/>
</dbReference>
<dbReference type="PANTHER" id="PTHR46086">
    <property type="entry name" value="ALPHA/BETA-HYDROLASES SUPERFAMILY PROTEIN"/>
    <property type="match status" value="1"/>
</dbReference>
<evidence type="ECO:0000313" key="3">
    <source>
        <dbReference type="EMBL" id="CAK9866586.1"/>
    </source>
</evidence>
<dbReference type="InterPro" id="IPR029058">
    <property type="entry name" value="AB_hydrolase_fold"/>
</dbReference>